<dbReference type="Proteomes" id="UP000306973">
    <property type="component" value="Unassembled WGS sequence"/>
</dbReference>
<dbReference type="InterPro" id="IPR023389">
    <property type="entry name" value="DOPA-like_sf"/>
</dbReference>
<dbReference type="InterPro" id="IPR014980">
    <property type="entry name" value="DOPA_dioxygen"/>
</dbReference>
<dbReference type="Pfam" id="PF08883">
    <property type="entry name" value="DOPA_dioxygen"/>
    <property type="match status" value="1"/>
</dbReference>
<dbReference type="SUPFAM" id="SSF143410">
    <property type="entry name" value="DOPA-like"/>
    <property type="match status" value="1"/>
</dbReference>
<dbReference type="EMBL" id="VBUI01000009">
    <property type="protein sequence ID" value="TLF51720.1"/>
    <property type="molecule type" value="Genomic_DNA"/>
</dbReference>
<sequence>MKKEEAIHHTIRYYHAHLYYEDTAGLAEARQLARAAAERFAIEVGRFHERPVGPHPLWSCQLSFAPVLFGEIIPWLALHRGELDVFVHVGTGDDLFDHTQGVIWLGRSHVLNLDIFAGGD</sequence>
<reference evidence="1 2" key="1">
    <citation type="journal article" date="2007" name="Int. J. Syst. Evol. Microbiol.">
        <title>Halomonas saccharevitans sp. nov., Halomonas arcis sp. nov. and Halomonas subterranea sp. nov., halophilic bacteria isolated from hypersaline environments of China.</title>
        <authorList>
            <person name="Xu X.W."/>
            <person name="Wu Y.H."/>
            <person name="Zhou Z."/>
            <person name="Wang C.S."/>
            <person name="Zhou Y.G."/>
            <person name="Zhang H.B."/>
            <person name="Wang Y."/>
            <person name="Wu M."/>
        </authorList>
    </citation>
    <scope>NUCLEOTIDE SEQUENCE [LARGE SCALE GENOMIC DNA]</scope>
    <source>
        <strain evidence="1 2">TBZ3</strain>
    </source>
</reference>
<dbReference type="PIRSF" id="PIRSF028139">
    <property type="entry name" value="DOPA-diox_rel_Mll2280"/>
    <property type="match status" value="1"/>
</dbReference>
<gene>
    <name evidence="1" type="ORF">FEI13_07165</name>
</gene>
<dbReference type="PANTHER" id="PTHR36423">
    <property type="entry name" value="AFR070WP"/>
    <property type="match status" value="1"/>
</dbReference>
<comment type="caution">
    <text evidence="1">The sequence shown here is derived from an EMBL/GenBank/DDBJ whole genome shotgun (WGS) entry which is preliminary data.</text>
</comment>
<evidence type="ECO:0000313" key="2">
    <source>
        <dbReference type="Proteomes" id="UP000306973"/>
    </source>
</evidence>
<organism evidence="1 2">
    <name type="scientific">Halomonas urmiana</name>
    <dbReference type="NCBI Taxonomy" id="490901"/>
    <lineage>
        <taxon>Bacteria</taxon>
        <taxon>Pseudomonadati</taxon>
        <taxon>Pseudomonadota</taxon>
        <taxon>Gammaproteobacteria</taxon>
        <taxon>Oceanospirillales</taxon>
        <taxon>Halomonadaceae</taxon>
        <taxon>Halomonas</taxon>
    </lineage>
</organism>
<protein>
    <submittedName>
        <fullName evidence="1">4,5-dioxygenase</fullName>
    </submittedName>
</protein>
<keyword evidence="1" id="KW-0560">Oxidoreductase</keyword>
<dbReference type="GO" id="GO:0051213">
    <property type="term" value="F:dioxygenase activity"/>
    <property type="evidence" value="ECO:0007669"/>
    <property type="project" value="UniProtKB-KW"/>
</dbReference>
<evidence type="ECO:0000313" key="1">
    <source>
        <dbReference type="EMBL" id="TLF51720.1"/>
    </source>
</evidence>
<keyword evidence="1" id="KW-0223">Dioxygenase</keyword>
<dbReference type="Gene3D" id="3.30.70.1240">
    <property type="entry name" value="DOPA-like domains"/>
    <property type="match status" value="1"/>
</dbReference>
<dbReference type="AlphaFoldDB" id="A0A5R8MIG9"/>
<accession>A0A5R8MIG9</accession>
<name>A0A5R8MIG9_9GAMM</name>
<dbReference type="OrthoDB" id="572228at2"/>
<dbReference type="PANTHER" id="PTHR36423:SF2">
    <property type="entry name" value="AFR070WP"/>
    <property type="match status" value="1"/>
</dbReference>
<dbReference type="RefSeq" id="WP_138180830.1">
    <property type="nucleotide sequence ID" value="NZ_VBUI01000009.1"/>
</dbReference>
<proteinExistence type="predicted"/>
<keyword evidence="2" id="KW-1185">Reference proteome</keyword>